<gene>
    <name evidence="7" type="ORF">MMAN_22590</name>
</gene>
<dbReference type="EMBL" id="AP022590">
    <property type="protein sequence ID" value="BBY38125.1"/>
    <property type="molecule type" value="Genomic_DNA"/>
</dbReference>
<sequence>MTGRNRVDDEGSTRAVLVKSTERIMLEDGYAAVTYRNVAAKAGVSLGAVQYHFPSLDDLFLAVVREYAERTIETMVSELRTNPDDVLRILWDSSGDEISTGLLMEFLALVNHRKSIQMEIAQFAEKYRKVQLDALTEHWEKLGLSDRDLSPAAIAFLLTCLPRWMRLEASFTMASEGHAEVRELVGQYLERAQPTADNLGGRSRTPGRSRRGLLSDFSSKGHHSMPSPTGSEAYPAAALDAAMHALQKRASLSAKALVHYTRMVRAAWAQRDGGGATGRH</sequence>
<keyword evidence="3" id="KW-0804">Transcription</keyword>
<evidence type="ECO:0000256" key="5">
    <source>
        <dbReference type="SAM" id="MobiDB-lite"/>
    </source>
</evidence>
<dbReference type="Proteomes" id="UP000465812">
    <property type="component" value="Chromosome"/>
</dbReference>
<protein>
    <recommendedName>
        <fullName evidence="6">HTH tetR-type domain-containing protein</fullName>
    </recommendedName>
</protein>
<reference evidence="7 8" key="1">
    <citation type="journal article" date="2019" name="Emerg. Microbes Infect.">
        <title>Comprehensive subspecies identification of 175 nontuberculous mycobacteria species based on 7547 genomic profiles.</title>
        <authorList>
            <person name="Matsumoto Y."/>
            <person name="Kinjo T."/>
            <person name="Motooka D."/>
            <person name="Nabeya D."/>
            <person name="Jung N."/>
            <person name="Uechi K."/>
            <person name="Horii T."/>
            <person name="Iida T."/>
            <person name="Fujita J."/>
            <person name="Nakamura S."/>
        </authorList>
    </citation>
    <scope>NUCLEOTIDE SEQUENCE [LARGE SCALE GENOMIC DNA]</scope>
    <source>
        <strain evidence="7 8">JCM 18113</strain>
    </source>
</reference>
<dbReference type="PROSITE" id="PS50977">
    <property type="entry name" value="HTH_TETR_2"/>
    <property type="match status" value="1"/>
</dbReference>
<dbReference type="Gene3D" id="1.10.357.10">
    <property type="entry name" value="Tetracycline Repressor, domain 2"/>
    <property type="match status" value="1"/>
</dbReference>
<evidence type="ECO:0000256" key="3">
    <source>
        <dbReference type="ARBA" id="ARBA00023163"/>
    </source>
</evidence>
<evidence type="ECO:0000259" key="6">
    <source>
        <dbReference type="PROSITE" id="PS50977"/>
    </source>
</evidence>
<evidence type="ECO:0000313" key="7">
    <source>
        <dbReference type="EMBL" id="BBY38125.1"/>
    </source>
</evidence>
<dbReference type="PANTHER" id="PTHR30055">
    <property type="entry name" value="HTH-TYPE TRANSCRIPTIONAL REGULATOR RUTR"/>
    <property type="match status" value="1"/>
</dbReference>
<keyword evidence="8" id="KW-1185">Reference proteome</keyword>
<dbReference type="PANTHER" id="PTHR30055:SF234">
    <property type="entry name" value="HTH-TYPE TRANSCRIPTIONAL REGULATOR BETI"/>
    <property type="match status" value="1"/>
</dbReference>
<dbReference type="InterPro" id="IPR009057">
    <property type="entry name" value="Homeodomain-like_sf"/>
</dbReference>
<proteinExistence type="predicted"/>
<organism evidence="7 8">
    <name type="scientific">Mycobacterium mantenii</name>
    <dbReference type="NCBI Taxonomy" id="560555"/>
    <lineage>
        <taxon>Bacteria</taxon>
        <taxon>Bacillati</taxon>
        <taxon>Actinomycetota</taxon>
        <taxon>Actinomycetes</taxon>
        <taxon>Mycobacteriales</taxon>
        <taxon>Mycobacteriaceae</taxon>
        <taxon>Mycobacterium</taxon>
        <taxon>Mycobacterium avium complex (MAC)</taxon>
    </lineage>
</organism>
<name>A0ABN6A9I1_MYCNT</name>
<evidence type="ECO:0000313" key="8">
    <source>
        <dbReference type="Proteomes" id="UP000465812"/>
    </source>
</evidence>
<evidence type="ECO:0000256" key="2">
    <source>
        <dbReference type="ARBA" id="ARBA00023125"/>
    </source>
</evidence>
<dbReference type="RefSeq" id="WP_083095949.1">
    <property type="nucleotide sequence ID" value="NZ_AP022590.1"/>
</dbReference>
<evidence type="ECO:0000256" key="1">
    <source>
        <dbReference type="ARBA" id="ARBA00023015"/>
    </source>
</evidence>
<keyword evidence="1" id="KW-0805">Transcription regulation</keyword>
<dbReference type="InterPro" id="IPR050109">
    <property type="entry name" value="HTH-type_TetR-like_transc_reg"/>
</dbReference>
<feature type="DNA-binding region" description="H-T-H motif" evidence="4">
    <location>
        <begin position="34"/>
        <end position="53"/>
    </location>
</feature>
<accession>A0ABN6A9I1</accession>
<keyword evidence="2 4" id="KW-0238">DNA-binding</keyword>
<dbReference type="PRINTS" id="PR00455">
    <property type="entry name" value="HTHTETR"/>
</dbReference>
<dbReference type="SUPFAM" id="SSF46689">
    <property type="entry name" value="Homeodomain-like"/>
    <property type="match status" value="1"/>
</dbReference>
<dbReference type="InterPro" id="IPR001647">
    <property type="entry name" value="HTH_TetR"/>
</dbReference>
<feature type="domain" description="HTH tetR-type" evidence="6">
    <location>
        <begin position="11"/>
        <end position="71"/>
    </location>
</feature>
<dbReference type="Pfam" id="PF00440">
    <property type="entry name" value="TetR_N"/>
    <property type="match status" value="1"/>
</dbReference>
<feature type="region of interest" description="Disordered" evidence="5">
    <location>
        <begin position="195"/>
        <end position="232"/>
    </location>
</feature>
<evidence type="ECO:0000256" key="4">
    <source>
        <dbReference type="PROSITE-ProRule" id="PRU00335"/>
    </source>
</evidence>